<feature type="region of interest" description="Disordered" evidence="6">
    <location>
        <begin position="30"/>
        <end position="67"/>
    </location>
</feature>
<reference evidence="9" key="2">
    <citation type="submission" date="2025-08" db="UniProtKB">
        <authorList>
            <consortium name="Ensembl"/>
        </authorList>
    </citation>
    <scope>IDENTIFICATION</scope>
    <source>
        <strain evidence="9">Hereford</strain>
    </source>
</reference>
<feature type="domain" description="Rab3GAP regulatory subunit C-terminal" evidence="8">
    <location>
        <begin position="735"/>
        <end position="1335"/>
    </location>
</feature>
<reference evidence="9" key="3">
    <citation type="submission" date="2025-09" db="UniProtKB">
        <authorList>
            <consortium name="Ensembl"/>
        </authorList>
    </citation>
    <scope>IDENTIFICATION</scope>
    <source>
        <strain evidence="9">Hereford</strain>
    </source>
</reference>
<dbReference type="InterPro" id="IPR029257">
    <property type="entry name" value="RAB3GAP2_C"/>
</dbReference>
<dbReference type="PANTHER" id="PTHR12472">
    <property type="entry name" value="RAB3-GAP REGULATORY DOMAIN"/>
    <property type="match status" value="1"/>
</dbReference>
<gene>
    <name evidence="9" type="primary">RAB3GAP2</name>
</gene>
<proteinExistence type="inferred from homology"/>
<name>A0AAA9SS50_BOVIN</name>
<sequence length="1359" mass="152088">MACSIVQFCSFQDLQAARDFLFPHLREETPSGAVRRDPSKSNWEDDGWGAWEESEPQEPEEEGNTCKPQKTCWLQDCILSLSPTNDLMVIAREQKAVFLVPKWKHSDKGKEEMQFAVGWSGSLSVEEGECVTSALCIPLASQKRSSTGRPDWTCIVVGFTSGYVRFYTENGVLLLAQLLNEDSVLQLKCRTYEIPRHPGVTEQNEELSILYPAAIVTIDGFSLFQSLRACRNQVAKGIMTLSPFDQMKTASNIGGYNAAIKNSPPAMSQYITVGSSPFTGFFYALEGSTQPLLSHVALAVASKLTSALFNAASGWLGWKSKHEEEAFQKQKPKVEPATPLAVRFGLPDSRRHGESICLSPCNTLAAVTDDFGRVILLDVARGIAIRMWKGYRDAQTGWIQIVEDLHERVPEKGDFSPFGSPQGPSRVAQFLVIYAPRRGILEVWSTQQGPRVGAFNVGKYCRLLYPGYKIMGLNNITSQSWQPQTYQICLVDPVSGSVKTVSVPFHLALSDKKSERAKDMHLVKKLGTLLKAKCPNLDLIETEIKELILDIKYPATKKQALESILASERLPFSCLKNITQTLMDTLKNQELESVDEGLLQFCANKLKLLHLYESVSQLNSTDFHSDTPFSDNDLAVLLRLDEKELLKLQALLEKYKQENNRTAVRFSDDKDGVLPVKTFLEYLEYEKDVVNIKKTSEEEYVALGSFFFWKCLCGESSTEEMCHTLESAGLSPQLLLSLLLSVWLSKEKDILDKPQSVCCLHTMLYLLSKMKVAIEETWDSQSVSPWWQQMRTVCIQSENNGAALLSAHVGHAVAAQISNSLTEKKFSQTVSGTDSEALTDSWEALSLDTEYWKLLLKQLEDCLLLQTLLHSKTNTRTSKVSSLQAEPLPKLSVKKLLEGGKGGIADSVAKWIFKQDFSPEVLKLANKGRDAENPDEPREGINRGLFEVSEVEMDLGAIPDLLHLAYKQFPCSLELDVLHAHCCWEYVVQWNKDPEEARFFVRSIEHLKHILNAHIQNGIALMMWNTFLVKRFSAATYLMDKVGKAPKDRLCRRDVGMSDTAVTSFLGCCWDLLQTLMEADVSRDEMQVPVLDTEDAWLTVEGPVSIVELALDQKHIHYPLVVHHSVLGAILYAVMRFSLKTVKPLSLFDSKGKNAFFKDLTSIQLLPSGEMDPNFISVRQQFLLKVVSAAVQARHTVAKDRDSTEEAATAPFGKDQDWPVLAVDLAHHLQVNEDVVRRHYVGELYNYGADHLGEEAILQVQDKEVLASQLLVLIGQRLAHAVLRTQTREGLELLARLPPTLCTWLKAMNPQDLQNTEVPIATTAKLVNKVIELLPENHGQYSLALHLTEAVEAISLPPL</sequence>
<evidence type="ECO:0000313" key="9">
    <source>
        <dbReference type="Ensembl" id="ENSBTAP00000089213.1"/>
    </source>
</evidence>
<evidence type="ECO:0000259" key="8">
    <source>
        <dbReference type="Pfam" id="PF14656"/>
    </source>
</evidence>
<keyword evidence="10" id="KW-1185">Reference proteome</keyword>
<dbReference type="Proteomes" id="UP000009136">
    <property type="component" value="Chromosome 16"/>
</dbReference>
<evidence type="ECO:0000256" key="2">
    <source>
        <dbReference type="ARBA" id="ARBA00008153"/>
    </source>
</evidence>
<feature type="compositionally biased region" description="Acidic residues" evidence="6">
    <location>
        <begin position="44"/>
        <end position="63"/>
    </location>
</feature>
<evidence type="ECO:0000256" key="6">
    <source>
        <dbReference type="SAM" id="MobiDB-lite"/>
    </source>
</evidence>
<dbReference type="Pfam" id="PF14656">
    <property type="entry name" value="RAB3GAP2_C"/>
    <property type="match status" value="1"/>
</dbReference>
<evidence type="ECO:0000256" key="3">
    <source>
        <dbReference type="ARBA" id="ARBA00022468"/>
    </source>
</evidence>
<dbReference type="GO" id="GO:0005096">
    <property type="term" value="F:GTPase activator activity"/>
    <property type="evidence" value="ECO:0007669"/>
    <property type="project" value="UniProtKB-KW"/>
</dbReference>
<dbReference type="PANTHER" id="PTHR12472:SF0">
    <property type="entry name" value="RAB3 GTPASE-ACTIVATING PROTEIN NON-CATALYTIC SUBUNIT"/>
    <property type="match status" value="1"/>
</dbReference>
<dbReference type="GeneTree" id="ENSGT00390000005794"/>
<dbReference type="GO" id="GO:0005737">
    <property type="term" value="C:cytoplasm"/>
    <property type="evidence" value="ECO:0007669"/>
    <property type="project" value="UniProtKB-SubCell"/>
</dbReference>
<dbReference type="Pfam" id="PF14655">
    <property type="entry name" value="RAB3GAP2_N"/>
    <property type="match status" value="1"/>
</dbReference>
<organism evidence="9 10">
    <name type="scientific">Bos taurus</name>
    <name type="common">Bovine</name>
    <dbReference type="NCBI Taxonomy" id="9913"/>
    <lineage>
        <taxon>Eukaryota</taxon>
        <taxon>Metazoa</taxon>
        <taxon>Chordata</taxon>
        <taxon>Craniata</taxon>
        <taxon>Vertebrata</taxon>
        <taxon>Euteleostomi</taxon>
        <taxon>Mammalia</taxon>
        <taxon>Eutheria</taxon>
        <taxon>Laurasiatheria</taxon>
        <taxon>Artiodactyla</taxon>
        <taxon>Ruminantia</taxon>
        <taxon>Pecora</taxon>
        <taxon>Bovidae</taxon>
        <taxon>Bovinae</taxon>
        <taxon>Bos</taxon>
    </lineage>
</organism>
<keyword evidence="4" id="KW-0963">Cytoplasm</keyword>
<keyword evidence="5" id="KW-0175">Coiled coil</keyword>
<feature type="domain" description="Rab3-GAP regulatory subunit N-terminal" evidence="7">
    <location>
        <begin position="236"/>
        <end position="464"/>
    </location>
</feature>
<comment type="subcellular location">
    <subcellularLocation>
        <location evidence="1">Cytoplasm</location>
    </subcellularLocation>
</comment>
<comment type="similarity">
    <text evidence="2">Belongs to the Rab3-GAP regulatory subunit family.</text>
</comment>
<keyword evidence="3" id="KW-0343">GTPase activation</keyword>
<evidence type="ECO:0000256" key="5">
    <source>
        <dbReference type="SAM" id="Coils"/>
    </source>
</evidence>
<accession>A0AAA9SS50</accession>
<feature type="coiled-coil region" evidence="5">
    <location>
        <begin position="638"/>
        <end position="665"/>
    </location>
</feature>
<dbReference type="Ensembl" id="ENSBTAT00000106151.1">
    <property type="protein sequence ID" value="ENSBTAP00000089213.1"/>
    <property type="gene ID" value="ENSBTAG00000012585.7"/>
</dbReference>
<reference evidence="9" key="1">
    <citation type="submission" date="2018-03" db="EMBL/GenBank/DDBJ databases">
        <title>ARS-UCD1.2.</title>
        <authorList>
            <person name="Rosen B.D."/>
            <person name="Bickhart D.M."/>
            <person name="Koren S."/>
            <person name="Schnabel R.D."/>
            <person name="Hall R."/>
            <person name="Zimin A."/>
            <person name="Dreischer C."/>
            <person name="Schultheiss S."/>
            <person name="Schroeder S.G."/>
            <person name="Elsik C.G."/>
            <person name="Couldrey C."/>
            <person name="Liu G.E."/>
            <person name="Van Tassell C.P."/>
            <person name="Phillippy A.M."/>
            <person name="Smith T.P.L."/>
            <person name="Medrano J.F."/>
        </authorList>
    </citation>
    <scope>NUCLEOTIDE SEQUENCE [LARGE SCALE GENOMIC DNA]</scope>
    <source>
        <strain evidence="9">Hereford</strain>
    </source>
</reference>
<evidence type="ECO:0000313" key="10">
    <source>
        <dbReference type="Proteomes" id="UP000009136"/>
    </source>
</evidence>
<evidence type="ECO:0000256" key="4">
    <source>
        <dbReference type="ARBA" id="ARBA00022490"/>
    </source>
</evidence>
<dbReference type="InterPro" id="IPR032839">
    <property type="entry name" value="RAB3GAP_N"/>
</dbReference>
<evidence type="ECO:0000259" key="7">
    <source>
        <dbReference type="Pfam" id="PF14655"/>
    </source>
</evidence>
<feature type="compositionally biased region" description="Basic and acidic residues" evidence="6">
    <location>
        <begin position="30"/>
        <end position="43"/>
    </location>
</feature>
<dbReference type="InterPro" id="IPR026059">
    <property type="entry name" value="Rab3GAP2"/>
</dbReference>
<evidence type="ECO:0000256" key="1">
    <source>
        <dbReference type="ARBA" id="ARBA00004496"/>
    </source>
</evidence>
<protein>
    <submittedName>
        <fullName evidence="9">RAB3 GTPase activating non-catalytic protein subunit 2</fullName>
    </submittedName>
</protein>